<evidence type="ECO:0000256" key="5">
    <source>
        <dbReference type="ARBA" id="ARBA00022741"/>
    </source>
</evidence>
<dbReference type="NCBIfam" id="TIGR01525">
    <property type="entry name" value="ATPase-IB_hvy"/>
    <property type="match status" value="1"/>
</dbReference>
<keyword evidence="8 12" id="KW-1133">Transmembrane helix</keyword>
<keyword evidence="6 12" id="KW-0067">ATP-binding</keyword>
<dbReference type="GO" id="GO:0005886">
    <property type="term" value="C:plasma membrane"/>
    <property type="evidence" value="ECO:0007669"/>
    <property type="project" value="UniProtKB-SubCell"/>
</dbReference>
<evidence type="ECO:0000256" key="6">
    <source>
        <dbReference type="ARBA" id="ARBA00022840"/>
    </source>
</evidence>
<dbReference type="NCBIfam" id="TIGR01494">
    <property type="entry name" value="ATPase_P-type"/>
    <property type="match status" value="2"/>
</dbReference>
<name>A0A974PYM0_9RHOO</name>
<keyword evidence="9 12" id="KW-0472">Membrane</keyword>
<dbReference type="SFLD" id="SFLDF00027">
    <property type="entry name" value="p-type_atpase"/>
    <property type="match status" value="1"/>
</dbReference>
<sequence>MNAELTLTIGGMSCMSCAGRVEKALRAIPGVVGADVNLASERAQVRMHRPLAAEALIAAVAAVGYAARLPEAAPAPAAPPSRRGEGALLAVGALLALPLMLPMLADWLGSHWMLPAAWQFALATPVQFWLGARFYRGAWHALRARAGNMDLLVAIGTSAAYGLSLYFWLALGEQHLYFEAAAPVIVFVRLGKWLEARAKRQTTAAIRALQALRPETARVVRADGEAEVPVAEVRRGETVVVLPGARIPVDGVVAAGRSEVDESMITGESLAVAKGEGDAVTGGAINGDGRLQLTVTATGAETALARIIRLVEAAQGAKAPIQRLVDRVAAAFVPAVLAVAAATLVLGGLIGGDWSQALLNAVAVLVIACPCALGLATPAAVMAGTGAGARHGILIKDAEALERAGAVSTVAVDKTGTLTQGRPALVHRQAVAPGVPLLALAAALQQGSEHPLAKATLAAAAGEGLAPAPAAELRALPGRGIAGRVDELELHLGSTRYMAELGVDLGPLAAAGTAQADAGRSLAWLAARDAGGGATLLGLLAYGDPLKDEAPAAMAALRALGVDTVLVSGDHRGAARAVALQLDIDDVRAEVLPADKAATVARLQAAGEVVAMVGDGINDAPALAAADVGIAMGNGTDVAMHAAGVTLMRGDPRLVAAAIDLSRRTLGKIRQNLFWAFAFNVVGIPLAAFGLLSPAFAGAAMAFSSVAVLGNALLLARWSPAAIGGARR</sequence>
<dbReference type="GO" id="GO:0005524">
    <property type="term" value="F:ATP binding"/>
    <property type="evidence" value="ECO:0007669"/>
    <property type="project" value="UniProtKB-UniRule"/>
</dbReference>
<dbReference type="InterPro" id="IPR036412">
    <property type="entry name" value="HAD-like_sf"/>
</dbReference>
<dbReference type="CDD" id="cd00371">
    <property type="entry name" value="HMA"/>
    <property type="match status" value="1"/>
</dbReference>
<dbReference type="PROSITE" id="PS01047">
    <property type="entry name" value="HMA_1"/>
    <property type="match status" value="1"/>
</dbReference>
<dbReference type="PANTHER" id="PTHR43520:SF8">
    <property type="entry name" value="P-TYPE CU(+) TRANSPORTER"/>
    <property type="match status" value="1"/>
</dbReference>
<evidence type="ECO:0000259" key="13">
    <source>
        <dbReference type="PROSITE" id="PS50846"/>
    </source>
</evidence>
<dbReference type="InterPro" id="IPR023214">
    <property type="entry name" value="HAD_sf"/>
</dbReference>
<organism evidence="14 15">
    <name type="scientific">Azospira restricta</name>
    <dbReference type="NCBI Taxonomy" id="404405"/>
    <lineage>
        <taxon>Bacteria</taxon>
        <taxon>Pseudomonadati</taxon>
        <taxon>Pseudomonadota</taxon>
        <taxon>Betaproteobacteria</taxon>
        <taxon>Rhodocyclales</taxon>
        <taxon>Rhodocyclaceae</taxon>
        <taxon>Azospira</taxon>
    </lineage>
</organism>
<dbReference type="SFLD" id="SFLDS00003">
    <property type="entry name" value="Haloacid_Dehalogenase"/>
    <property type="match status" value="1"/>
</dbReference>
<feature type="transmembrane region" description="Helical" evidence="12">
    <location>
        <begin position="151"/>
        <end position="169"/>
    </location>
</feature>
<feature type="domain" description="HMA" evidence="13">
    <location>
        <begin position="3"/>
        <end position="68"/>
    </location>
</feature>
<dbReference type="SUPFAM" id="SSF55008">
    <property type="entry name" value="HMA, heavy metal-associated domain"/>
    <property type="match status" value="1"/>
</dbReference>
<comment type="similarity">
    <text evidence="2 12">Belongs to the cation transport ATPase (P-type) (TC 3.A.3) family. Type IB subfamily.</text>
</comment>
<dbReference type="SFLD" id="SFLDG00002">
    <property type="entry name" value="C1.7:_P-type_atpase_like"/>
    <property type="match status" value="1"/>
</dbReference>
<dbReference type="InterPro" id="IPR023299">
    <property type="entry name" value="ATPase_P-typ_cyto_dom_N"/>
</dbReference>
<feature type="transmembrane region" description="Helical" evidence="12">
    <location>
        <begin position="328"/>
        <end position="351"/>
    </location>
</feature>
<dbReference type="Pfam" id="PF00122">
    <property type="entry name" value="E1-E2_ATPase"/>
    <property type="match status" value="1"/>
</dbReference>
<reference evidence="14" key="1">
    <citation type="submission" date="2020-11" db="EMBL/GenBank/DDBJ databases">
        <title>Azospira restricta DSM 18626 genome sequence.</title>
        <authorList>
            <person name="Moe W.M."/>
        </authorList>
    </citation>
    <scope>NUCLEOTIDE SEQUENCE</scope>
    <source>
        <strain evidence="14">DSM 18626</strain>
    </source>
</reference>
<feature type="transmembrane region" description="Helical" evidence="12">
    <location>
        <begin position="175"/>
        <end position="191"/>
    </location>
</feature>
<dbReference type="GO" id="GO:0005507">
    <property type="term" value="F:copper ion binding"/>
    <property type="evidence" value="ECO:0007669"/>
    <property type="project" value="TreeGrafter"/>
</dbReference>
<dbReference type="InterPro" id="IPR001757">
    <property type="entry name" value="P_typ_ATPase"/>
</dbReference>
<evidence type="ECO:0000313" key="14">
    <source>
        <dbReference type="EMBL" id="QRJ63574.1"/>
    </source>
</evidence>
<keyword evidence="15" id="KW-1185">Reference proteome</keyword>
<evidence type="ECO:0000256" key="10">
    <source>
        <dbReference type="ARBA" id="ARBA00038904"/>
    </source>
</evidence>
<dbReference type="FunFam" id="3.30.70.100:FF:000005">
    <property type="entry name" value="Copper-exporting P-type ATPase A"/>
    <property type="match status" value="1"/>
</dbReference>
<feature type="transmembrane region" description="Helical" evidence="12">
    <location>
        <begin position="111"/>
        <end position="130"/>
    </location>
</feature>
<dbReference type="Gene3D" id="3.40.1110.10">
    <property type="entry name" value="Calcium-transporting ATPase, cytoplasmic domain N"/>
    <property type="match status" value="1"/>
</dbReference>
<keyword evidence="5 12" id="KW-0547">Nucleotide-binding</keyword>
<keyword evidence="3 12" id="KW-0812">Transmembrane</keyword>
<dbReference type="FunFam" id="2.70.150.10:FF:000002">
    <property type="entry name" value="Copper-transporting ATPase 1, putative"/>
    <property type="match status" value="1"/>
</dbReference>
<dbReference type="InterPro" id="IPR023298">
    <property type="entry name" value="ATPase_P-typ_TM_dom_sf"/>
</dbReference>
<evidence type="ECO:0000256" key="3">
    <source>
        <dbReference type="ARBA" id="ARBA00022692"/>
    </source>
</evidence>
<dbReference type="InterPro" id="IPR059000">
    <property type="entry name" value="ATPase_P-type_domA"/>
</dbReference>
<evidence type="ECO:0000256" key="9">
    <source>
        <dbReference type="ARBA" id="ARBA00023136"/>
    </source>
</evidence>
<dbReference type="PRINTS" id="PR00943">
    <property type="entry name" value="CUATPASE"/>
</dbReference>
<protein>
    <recommendedName>
        <fullName evidence="10">P-type Cu(2+) transporter</fullName>
        <ecNumber evidence="10">7.2.2.9</ecNumber>
    </recommendedName>
</protein>
<accession>A0A974PYM0</accession>
<dbReference type="KEGG" id="ares:IWH25_17830"/>
<keyword evidence="4 12" id="KW-0479">Metal-binding</keyword>
<dbReference type="Gene3D" id="3.40.50.1000">
    <property type="entry name" value="HAD superfamily/HAD-like"/>
    <property type="match status" value="1"/>
</dbReference>
<evidence type="ECO:0000313" key="15">
    <source>
        <dbReference type="Proteomes" id="UP000663444"/>
    </source>
</evidence>
<feature type="transmembrane region" description="Helical" evidence="12">
    <location>
        <begin position="86"/>
        <end position="105"/>
    </location>
</feature>
<dbReference type="InterPro" id="IPR018303">
    <property type="entry name" value="ATPase_P-typ_P_site"/>
</dbReference>
<dbReference type="AlphaFoldDB" id="A0A974PYM0"/>
<dbReference type="SUPFAM" id="SSF81665">
    <property type="entry name" value="Calcium ATPase, transmembrane domain M"/>
    <property type="match status" value="1"/>
</dbReference>
<keyword evidence="12" id="KW-1003">Cell membrane</keyword>
<comment type="subcellular location">
    <subcellularLocation>
        <location evidence="12">Cell membrane</location>
    </subcellularLocation>
    <subcellularLocation>
        <location evidence="1">Endomembrane system</location>
        <topology evidence="1">Multi-pass membrane protein</topology>
    </subcellularLocation>
</comment>
<dbReference type="InterPro" id="IPR036163">
    <property type="entry name" value="HMA_dom_sf"/>
</dbReference>
<feature type="transmembrane region" description="Helical" evidence="12">
    <location>
        <begin position="673"/>
        <end position="692"/>
    </location>
</feature>
<dbReference type="SUPFAM" id="SSF56784">
    <property type="entry name" value="HAD-like"/>
    <property type="match status" value="1"/>
</dbReference>
<dbReference type="Proteomes" id="UP000663444">
    <property type="component" value="Chromosome"/>
</dbReference>
<dbReference type="InterPro" id="IPR044492">
    <property type="entry name" value="P_typ_ATPase_HD_dom"/>
</dbReference>
<dbReference type="PROSITE" id="PS00154">
    <property type="entry name" value="ATPASE_E1_E2"/>
    <property type="match status" value="1"/>
</dbReference>
<evidence type="ECO:0000256" key="7">
    <source>
        <dbReference type="ARBA" id="ARBA00022967"/>
    </source>
</evidence>
<keyword evidence="7" id="KW-1278">Translocase</keyword>
<dbReference type="RefSeq" id="WP_203387102.1">
    <property type="nucleotide sequence ID" value="NZ_CP064781.1"/>
</dbReference>
<dbReference type="InterPro" id="IPR008250">
    <property type="entry name" value="ATPase_P-typ_transduc_dom_A_sf"/>
</dbReference>
<dbReference type="PANTHER" id="PTHR43520">
    <property type="entry name" value="ATP7, ISOFORM B"/>
    <property type="match status" value="1"/>
</dbReference>
<dbReference type="NCBIfam" id="TIGR01511">
    <property type="entry name" value="ATPase-IB1_Cu"/>
    <property type="match status" value="1"/>
</dbReference>
<dbReference type="InterPro" id="IPR017969">
    <property type="entry name" value="Heavy-metal-associated_CS"/>
</dbReference>
<dbReference type="GO" id="GO:0043682">
    <property type="term" value="F:P-type divalent copper transporter activity"/>
    <property type="evidence" value="ECO:0007669"/>
    <property type="project" value="UniProtKB-EC"/>
</dbReference>
<proteinExistence type="inferred from homology"/>
<dbReference type="EC" id="7.2.2.9" evidence="10"/>
<dbReference type="GO" id="GO:0055070">
    <property type="term" value="P:copper ion homeostasis"/>
    <property type="evidence" value="ECO:0007669"/>
    <property type="project" value="TreeGrafter"/>
</dbReference>
<dbReference type="GO" id="GO:0012505">
    <property type="term" value="C:endomembrane system"/>
    <property type="evidence" value="ECO:0007669"/>
    <property type="project" value="UniProtKB-SubCell"/>
</dbReference>
<feature type="transmembrane region" description="Helical" evidence="12">
    <location>
        <begin position="357"/>
        <end position="381"/>
    </location>
</feature>
<evidence type="ECO:0000256" key="8">
    <source>
        <dbReference type="ARBA" id="ARBA00022989"/>
    </source>
</evidence>
<dbReference type="Pfam" id="PF00403">
    <property type="entry name" value="HMA"/>
    <property type="match status" value="1"/>
</dbReference>
<dbReference type="GO" id="GO:0016887">
    <property type="term" value="F:ATP hydrolysis activity"/>
    <property type="evidence" value="ECO:0007669"/>
    <property type="project" value="InterPro"/>
</dbReference>
<dbReference type="Pfam" id="PF00702">
    <property type="entry name" value="Hydrolase"/>
    <property type="match status" value="1"/>
</dbReference>
<dbReference type="PROSITE" id="PS50846">
    <property type="entry name" value="HMA_2"/>
    <property type="match status" value="1"/>
</dbReference>
<gene>
    <name evidence="14" type="ORF">IWH25_17830</name>
</gene>
<dbReference type="InterPro" id="IPR006121">
    <property type="entry name" value="HMA_dom"/>
</dbReference>
<dbReference type="InterPro" id="IPR027256">
    <property type="entry name" value="P-typ_ATPase_IB"/>
</dbReference>
<evidence type="ECO:0000256" key="11">
    <source>
        <dbReference type="ARBA" id="ARBA00047424"/>
    </source>
</evidence>
<dbReference type="PROSITE" id="PS01229">
    <property type="entry name" value="COF_2"/>
    <property type="match status" value="1"/>
</dbReference>
<dbReference type="PRINTS" id="PR00119">
    <property type="entry name" value="CATATPASE"/>
</dbReference>
<dbReference type="SUPFAM" id="SSF81653">
    <property type="entry name" value="Calcium ATPase, transduction domain A"/>
    <property type="match status" value="1"/>
</dbReference>
<evidence type="ECO:0000256" key="1">
    <source>
        <dbReference type="ARBA" id="ARBA00004127"/>
    </source>
</evidence>
<dbReference type="Gene3D" id="2.70.150.10">
    <property type="entry name" value="Calcium-transporting ATPase, cytoplasmic transduction domain A"/>
    <property type="match status" value="1"/>
</dbReference>
<dbReference type="EMBL" id="CP064781">
    <property type="protein sequence ID" value="QRJ63574.1"/>
    <property type="molecule type" value="Genomic_DNA"/>
</dbReference>
<dbReference type="Gene3D" id="3.30.70.100">
    <property type="match status" value="1"/>
</dbReference>
<evidence type="ECO:0000256" key="2">
    <source>
        <dbReference type="ARBA" id="ARBA00006024"/>
    </source>
</evidence>
<dbReference type="CDD" id="cd02094">
    <property type="entry name" value="P-type_ATPase_Cu-like"/>
    <property type="match status" value="1"/>
</dbReference>
<evidence type="ECO:0000256" key="4">
    <source>
        <dbReference type="ARBA" id="ARBA00022723"/>
    </source>
</evidence>
<feature type="transmembrane region" description="Helical" evidence="12">
    <location>
        <begin position="698"/>
        <end position="718"/>
    </location>
</feature>
<comment type="catalytic activity">
    <reaction evidence="11">
        <text>Cu(2+)(in) + ATP + H2O = Cu(2+)(out) + ADP + phosphate + H(+)</text>
        <dbReference type="Rhea" id="RHEA:10376"/>
        <dbReference type="ChEBI" id="CHEBI:15377"/>
        <dbReference type="ChEBI" id="CHEBI:15378"/>
        <dbReference type="ChEBI" id="CHEBI:29036"/>
        <dbReference type="ChEBI" id="CHEBI:30616"/>
        <dbReference type="ChEBI" id="CHEBI:43474"/>
        <dbReference type="ChEBI" id="CHEBI:456216"/>
        <dbReference type="EC" id="7.2.2.9"/>
    </reaction>
</comment>
<evidence type="ECO:0000256" key="12">
    <source>
        <dbReference type="RuleBase" id="RU362081"/>
    </source>
</evidence>